<dbReference type="InterPro" id="IPR050471">
    <property type="entry name" value="AB_hydrolase"/>
</dbReference>
<name>A0A0A2JBR8_PENEN</name>
<reference evidence="2 3" key="1">
    <citation type="journal article" date="2015" name="Mol. Plant Microbe Interact.">
        <title>Genome, transcriptome, and functional analyses of Penicillium expansum provide new insights into secondary metabolism and pathogenicity.</title>
        <authorList>
            <person name="Ballester A.R."/>
            <person name="Marcet-Houben M."/>
            <person name="Levin E."/>
            <person name="Sela N."/>
            <person name="Selma-Lazaro C."/>
            <person name="Carmona L."/>
            <person name="Wisniewski M."/>
            <person name="Droby S."/>
            <person name="Gonzalez-Candelas L."/>
            <person name="Gabaldon T."/>
        </authorList>
    </citation>
    <scope>NUCLEOTIDE SEQUENCE [LARGE SCALE GENOMIC DNA]</scope>
    <source>
        <strain evidence="2 3">MD-8</strain>
    </source>
</reference>
<dbReference type="Proteomes" id="UP000030143">
    <property type="component" value="Unassembled WGS sequence"/>
</dbReference>
<proteinExistence type="predicted"/>
<dbReference type="GO" id="GO:0017000">
    <property type="term" value="P:antibiotic biosynthetic process"/>
    <property type="evidence" value="ECO:0007669"/>
    <property type="project" value="UniProtKB-ARBA"/>
</dbReference>
<dbReference type="STRING" id="27334.A0A0A2JBR8"/>
<dbReference type="InterPro" id="IPR029058">
    <property type="entry name" value="AB_hydrolase_fold"/>
</dbReference>
<dbReference type="SUPFAM" id="SSF53474">
    <property type="entry name" value="alpha/beta-Hydrolases"/>
    <property type="match status" value="1"/>
</dbReference>
<dbReference type="VEuPathDB" id="FungiDB:PEXP_041530"/>
<dbReference type="HOGENOM" id="CLU_020336_4_0_1"/>
<sequence length="292" mass="32222">MAPNSYEEAVDQYVNVGPIRFAYRKFGAETGIPLTLLIHFRGSMDHWDPAFINPLAASRPIILIDNSGVGRSDGEVPLVMKEWAQNIINVLNAIDVKQTDLLGFSMGGFAAQLVTLNAPWLIRRLILAATSASIGEGVIPPKQDPAVMKLKDAETHEDLRQAYIEAFFGASGNCLKVGAEVWDRIVSARNEISAFLGFEGTWRQFAAFGNFLLDPRQAKDGSYNRLNEIHIPVLVAIGSNDAAIPTYNSYVLWQKLTNSNAQLHIYSDSGHGFLFQYAAEFSRLIGEFLDSV</sequence>
<protein>
    <recommendedName>
        <fullName evidence="1">AB hydrolase-1 domain-containing protein</fullName>
    </recommendedName>
</protein>
<dbReference type="EMBL" id="JQFZ01000258">
    <property type="protein sequence ID" value="KGO52882.1"/>
    <property type="molecule type" value="Genomic_DNA"/>
</dbReference>
<dbReference type="RefSeq" id="XP_016595578.1">
    <property type="nucleotide sequence ID" value="XM_016742056.1"/>
</dbReference>
<feature type="domain" description="AB hydrolase-1" evidence="1">
    <location>
        <begin position="36"/>
        <end position="282"/>
    </location>
</feature>
<keyword evidence="3" id="KW-1185">Reference proteome</keyword>
<gene>
    <name evidence="2" type="ORF">PEX2_047810</name>
</gene>
<evidence type="ECO:0000313" key="2">
    <source>
        <dbReference type="EMBL" id="KGO52882.1"/>
    </source>
</evidence>
<dbReference type="PANTHER" id="PTHR43433:SF5">
    <property type="entry name" value="AB HYDROLASE-1 DOMAIN-CONTAINING PROTEIN"/>
    <property type="match status" value="1"/>
</dbReference>
<dbReference type="PANTHER" id="PTHR43433">
    <property type="entry name" value="HYDROLASE, ALPHA/BETA FOLD FAMILY PROTEIN"/>
    <property type="match status" value="1"/>
</dbReference>
<evidence type="ECO:0000313" key="3">
    <source>
        <dbReference type="Proteomes" id="UP000030143"/>
    </source>
</evidence>
<dbReference type="Pfam" id="PF12697">
    <property type="entry name" value="Abhydrolase_6"/>
    <property type="match status" value="1"/>
</dbReference>
<organism evidence="2 3">
    <name type="scientific">Penicillium expansum</name>
    <name type="common">Blue mold rot fungus</name>
    <dbReference type="NCBI Taxonomy" id="27334"/>
    <lineage>
        <taxon>Eukaryota</taxon>
        <taxon>Fungi</taxon>
        <taxon>Dikarya</taxon>
        <taxon>Ascomycota</taxon>
        <taxon>Pezizomycotina</taxon>
        <taxon>Eurotiomycetes</taxon>
        <taxon>Eurotiomycetidae</taxon>
        <taxon>Eurotiales</taxon>
        <taxon>Aspergillaceae</taxon>
        <taxon>Penicillium</taxon>
    </lineage>
</organism>
<dbReference type="Gene3D" id="3.40.50.1820">
    <property type="entry name" value="alpha/beta hydrolase"/>
    <property type="match status" value="1"/>
</dbReference>
<comment type="caution">
    <text evidence="2">The sequence shown here is derived from an EMBL/GenBank/DDBJ whole genome shotgun (WGS) entry which is preliminary data.</text>
</comment>
<dbReference type="GO" id="GO:0072330">
    <property type="term" value="P:monocarboxylic acid biosynthetic process"/>
    <property type="evidence" value="ECO:0007669"/>
    <property type="project" value="UniProtKB-ARBA"/>
</dbReference>
<dbReference type="InterPro" id="IPR000073">
    <property type="entry name" value="AB_hydrolase_1"/>
</dbReference>
<evidence type="ECO:0000259" key="1">
    <source>
        <dbReference type="Pfam" id="PF12697"/>
    </source>
</evidence>
<dbReference type="AlphaFoldDB" id="A0A0A2JBR8"/>
<accession>A0A0A2JBR8</accession>
<dbReference type="GeneID" id="27677475"/>